<feature type="signal peptide" evidence="1">
    <location>
        <begin position="1"/>
        <end position="21"/>
    </location>
</feature>
<dbReference type="GO" id="GO:0030246">
    <property type="term" value="F:carbohydrate binding"/>
    <property type="evidence" value="ECO:0007669"/>
    <property type="project" value="InterPro"/>
</dbReference>
<dbReference type="InterPro" id="IPR045670">
    <property type="entry name" value="DUF5916"/>
</dbReference>
<feature type="chain" id="PRO_5027070215" description="Carbohydrate binding family 9 domain-containing protein" evidence="1">
    <location>
        <begin position="22"/>
        <end position="814"/>
    </location>
</feature>
<dbReference type="EMBL" id="WWNE01000007">
    <property type="protein sequence ID" value="NBG66332.1"/>
    <property type="molecule type" value="Genomic_DNA"/>
</dbReference>
<evidence type="ECO:0008006" key="6">
    <source>
        <dbReference type="Google" id="ProtNLM"/>
    </source>
</evidence>
<dbReference type="Proteomes" id="UP000470771">
    <property type="component" value="Unassembled WGS sequence"/>
</dbReference>
<dbReference type="InterPro" id="IPR010502">
    <property type="entry name" value="Carb-bd_dom_fam9"/>
</dbReference>
<dbReference type="Gene3D" id="2.60.40.1190">
    <property type="match status" value="1"/>
</dbReference>
<comment type="caution">
    <text evidence="4">The sequence shown here is derived from an EMBL/GenBank/DDBJ whole genome shotgun (WGS) entry which is preliminary data.</text>
</comment>
<sequence length="814" mass="93433">MFKNTSILFVFTLLFFGSATAQKNQITTNQLFVVSTDAPPKVDGILDDEAWVNQPVVSGFLQTNPHPKKKPTGETEVRMIYDDQAVYIAARLYDNPDSINNFLTERDDIGNADFFMVVFNNYQDGINGDGFLVTPAGVQIDTKYSADDESVAWDAVWESATNIDDQGWTVEMRIPYSALRFPEVEQQQWGVNFGREIRRNRERSYWNYVDPAIDGLLTQTGLVNGIENIEPPVRLSFFPYASAYLEHSSADNRTSESINGGMDVKYGITDAFTLDMTLIPDFGQTRFDNQILNLSQFEVEFNENRQFFTEGLELFNKAGIFYSRRVGGRPLYARSINNELEVDEKLTEIPAQSKLLNATKVSGRSKKGLGIGVFNAVENRVYATIEDTNLNVQRTVEINPLTNYNVLVFDQVLRKNSFVTLTNTNVAREGSARDANVSQLDFKLANKKNMYALSGQAGMSHVLNTFGTKSGYKWLAAAEKISGNFKFKLSQENITDDYDPNDLGFLNINNVKNSYLFARYALYEPFSIFNSARHDVEVFYTRSYRQDQFMNFALSYFTIYSLRSFHAISLNIAVEPIETNDFFETRTFDQSYRFPTNFTYGGFFSSDYSRPFALDVSTSQRVFDEQGRYNTYYEISPRFRPNDKLFFVLEHNWGVRNNEMGFVANLNDSIIFGRRDVKEYESSVTGNYIFNNRMALNLTLRHYWSTAVYDRYNRVDPNDGDLLPTDYEGFVESGKSIHDISFNAFNIDLAYNWRFAPGSEISLVWKNIILENGDPLDINYLQDVEQVLKSPQLNNFSIKVLYYIDYLDLKKKRS</sequence>
<evidence type="ECO:0000259" key="2">
    <source>
        <dbReference type="Pfam" id="PF06452"/>
    </source>
</evidence>
<dbReference type="SUPFAM" id="SSF49344">
    <property type="entry name" value="CBD9-like"/>
    <property type="match status" value="1"/>
</dbReference>
<evidence type="ECO:0000256" key="1">
    <source>
        <dbReference type="SAM" id="SignalP"/>
    </source>
</evidence>
<dbReference type="GO" id="GO:0016052">
    <property type="term" value="P:carbohydrate catabolic process"/>
    <property type="evidence" value="ECO:0007669"/>
    <property type="project" value="InterPro"/>
</dbReference>
<evidence type="ECO:0000313" key="5">
    <source>
        <dbReference type="Proteomes" id="UP000470771"/>
    </source>
</evidence>
<organism evidence="4 5">
    <name type="scientific">Acidiluteibacter ferrifornacis</name>
    <dbReference type="NCBI Taxonomy" id="2692424"/>
    <lineage>
        <taxon>Bacteria</taxon>
        <taxon>Pseudomonadati</taxon>
        <taxon>Bacteroidota</taxon>
        <taxon>Flavobacteriia</taxon>
        <taxon>Flavobacteriales</taxon>
        <taxon>Cryomorphaceae</taxon>
        <taxon>Acidiluteibacter</taxon>
    </lineage>
</organism>
<dbReference type="AlphaFoldDB" id="A0A6N9NKD9"/>
<gene>
    <name evidence="4" type="ORF">GQN54_09410</name>
</gene>
<keyword evidence="1" id="KW-0732">Signal</keyword>
<feature type="domain" description="DUF5916" evidence="3">
    <location>
        <begin position="231"/>
        <end position="812"/>
    </location>
</feature>
<evidence type="ECO:0000313" key="4">
    <source>
        <dbReference type="EMBL" id="NBG66332.1"/>
    </source>
</evidence>
<feature type="domain" description="Carbohydrate-binding" evidence="2">
    <location>
        <begin position="42"/>
        <end position="190"/>
    </location>
</feature>
<name>A0A6N9NKD9_9FLAO</name>
<proteinExistence type="predicted"/>
<dbReference type="Pfam" id="PF06452">
    <property type="entry name" value="CBM9_1"/>
    <property type="match status" value="1"/>
</dbReference>
<keyword evidence="5" id="KW-1185">Reference proteome</keyword>
<dbReference type="CDD" id="cd09618">
    <property type="entry name" value="CBM9_like_2"/>
    <property type="match status" value="1"/>
</dbReference>
<dbReference type="RefSeq" id="WP_160633285.1">
    <property type="nucleotide sequence ID" value="NZ_WWNE01000007.1"/>
</dbReference>
<reference evidence="4 5" key="1">
    <citation type="submission" date="2019-12" db="EMBL/GenBank/DDBJ databases">
        <authorList>
            <person name="Zhao J."/>
        </authorList>
    </citation>
    <scope>NUCLEOTIDE SEQUENCE [LARGE SCALE GENOMIC DNA]</scope>
    <source>
        <strain evidence="4 5">S-15</strain>
    </source>
</reference>
<evidence type="ECO:0000259" key="3">
    <source>
        <dbReference type="Pfam" id="PF19313"/>
    </source>
</evidence>
<dbReference type="GO" id="GO:0004553">
    <property type="term" value="F:hydrolase activity, hydrolyzing O-glycosyl compounds"/>
    <property type="evidence" value="ECO:0007669"/>
    <property type="project" value="InterPro"/>
</dbReference>
<protein>
    <recommendedName>
        <fullName evidence="6">Carbohydrate binding family 9 domain-containing protein</fullName>
    </recommendedName>
</protein>
<accession>A0A6N9NKD9</accession>
<dbReference type="Pfam" id="PF19313">
    <property type="entry name" value="DUF5916"/>
    <property type="match status" value="1"/>
</dbReference>